<sequence length="89" mass="9491">MKVRANHKRAQRPAQRRGAITGLAALMLVLASSPAFAYLDPSTGSMIVSAIIGIFASVALAVKTYWYKLKGLFRGKRGPAPDEDTSGEA</sequence>
<feature type="transmembrane region" description="Helical" evidence="1">
    <location>
        <begin position="47"/>
        <end position="67"/>
    </location>
</feature>
<evidence type="ECO:0000256" key="1">
    <source>
        <dbReference type="SAM" id="Phobius"/>
    </source>
</evidence>
<keyword evidence="4" id="KW-1185">Reference proteome</keyword>
<proteinExistence type="predicted"/>
<keyword evidence="1" id="KW-0812">Transmembrane</keyword>
<dbReference type="EMBL" id="JAZHOG010000008">
    <property type="protein sequence ID" value="MEJ8568510.1"/>
    <property type="molecule type" value="Genomic_DNA"/>
</dbReference>
<name>A0AAW9RA45_9GAMM</name>
<keyword evidence="2" id="KW-0732">Signal</keyword>
<dbReference type="AlphaFoldDB" id="A0AAW9RA45"/>
<feature type="chain" id="PRO_5043499876" evidence="2">
    <location>
        <begin position="38"/>
        <end position="89"/>
    </location>
</feature>
<dbReference type="Proteomes" id="UP001359886">
    <property type="component" value="Unassembled WGS sequence"/>
</dbReference>
<gene>
    <name evidence="3" type="ORF">V3330_12825</name>
</gene>
<keyword evidence="1" id="KW-1133">Transmembrane helix</keyword>
<organism evidence="3 4">
    <name type="scientific">Elongatibacter sediminis</name>
    <dbReference type="NCBI Taxonomy" id="3119006"/>
    <lineage>
        <taxon>Bacteria</taxon>
        <taxon>Pseudomonadati</taxon>
        <taxon>Pseudomonadota</taxon>
        <taxon>Gammaproteobacteria</taxon>
        <taxon>Chromatiales</taxon>
        <taxon>Wenzhouxiangellaceae</taxon>
        <taxon>Elongatibacter</taxon>
    </lineage>
</organism>
<keyword evidence="1" id="KW-0472">Membrane</keyword>
<reference evidence="3 4" key="1">
    <citation type="submission" date="2024-02" db="EMBL/GenBank/DDBJ databases">
        <title>A novel Wenzhouxiangellaceae bacterium, isolated from coastal sediments.</title>
        <authorList>
            <person name="Du Z.-J."/>
            <person name="Ye Y.-Q."/>
            <person name="Zhang X.-Y."/>
        </authorList>
    </citation>
    <scope>NUCLEOTIDE SEQUENCE [LARGE SCALE GENOMIC DNA]</scope>
    <source>
        <strain evidence="3 4">CH-27</strain>
    </source>
</reference>
<accession>A0AAW9RA45</accession>
<evidence type="ECO:0000313" key="3">
    <source>
        <dbReference type="EMBL" id="MEJ8568510.1"/>
    </source>
</evidence>
<comment type="caution">
    <text evidence="3">The sequence shown here is derived from an EMBL/GenBank/DDBJ whole genome shotgun (WGS) entry which is preliminary data.</text>
</comment>
<feature type="signal peptide" evidence="2">
    <location>
        <begin position="1"/>
        <end position="37"/>
    </location>
</feature>
<dbReference type="RefSeq" id="WP_354695832.1">
    <property type="nucleotide sequence ID" value="NZ_JAZHOG010000008.1"/>
</dbReference>
<evidence type="ECO:0000256" key="2">
    <source>
        <dbReference type="SAM" id="SignalP"/>
    </source>
</evidence>
<protein>
    <submittedName>
        <fullName evidence="3">Uncharacterized protein</fullName>
    </submittedName>
</protein>
<evidence type="ECO:0000313" key="4">
    <source>
        <dbReference type="Proteomes" id="UP001359886"/>
    </source>
</evidence>